<proteinExistence type="predicted"/>
<reference evidence="1 2" key="1">
    <citation type="journal article" date="2018" name="Sci. Rep.">
        <title>Raphidocelis subcapitata (=Pseudokirchneriella subcapitata) provides an insight into genome evolution and environmental adaptations in the Sphaeropleales.</title>
        <authorList>
            <person name="Suzuki S."/>
            <person name="Yamaguchi H."/>
            <person name="Nakajima N."/>
            <person name="Kawachi M."/>
        </authorList>
    </citation>
    <scope>NUCLEOTIDE SEQUENCE [LARGE SCALE GENOMIC DNA]</scope>
    <source>
        <strain evidence="1 2">NIES-35</strain>
    </source>
</reference>
<sequence length="102" mass="11088">MCCTTPLPLGKLPPARRSGLRQACRGWRAQHRQRSNRKGHQTNGHVDDYSVYLVQELLVGGTLQALLEARGPLDEDEAAAAIRGALDAVDACHLEGIVYGEP</sequence>
<dbReference type="Gene3D" id="1.10.510.10">
    <property type="entry name" value="Transferase(Phosphotransferase) domain 1"/>
    <property type="match status" value="1"/>
</dbReference>
<dbReference type="EMBL" id="BDRX01000144">
    <property type="protein sequence ID" value="GBF99085.1"/>
    <property type="molecule type" value="Genomic_DNA"/>
</dbReference>
<name>A0A2V0PPH6_9CHLO</name>
<evidence type="ECO:0000313" key="2">
    <source>
        <dbReference type="Proteomes" id="UP000247498"/>
    </source>
</evidence>
<dbReference type="InParanoid" id="A0A2V0PPH6"/>
<dbReference type="SUPFAM" id="SSF56112">
    <property type="entry name" value="Protein kinase-like (PK-like)"/>
    <property type="match status" value="1"/>
</dbReference>
<dbReference type="Proteomes" id="UP000247498">
    <property type="component" value="Unassembled WGS sequence"/>
</dbReference>
<evidence type="ECO:0000313" key="1">
    <source>
        <dbReference type="EMBL" id="GBF99085.1"/>
    </source>
</evidence>
<keyword evidence="2" id="KW-1185">Reference proteome</keyword>
<dbReference type="InterPro" id="IPR011009">
    <property type="entry name" value="Kinase-like_dom_sf"/>
</dbReference>
<comment type="caution">
    <text evidence="1">The sequence shown here is derived from an EMBL/GenBank/DDBJ whole genome shotgun (WGS) entry which is preliminary data.</text>
</comment>
<evidence type="ECO:0008006" key="3">
    <source>
        <dbReference type="Google" id="ProtNLM"/>
    </source>
</evidence>
<organism evidence="1 2">
    <name type="scientific">Raphidocelis subcapitata</name>
    <dbReference type="NCBI Taxonomy" id="307507"/>
    <lineage>
        <taxon>Eukaryota</taxon>
        <taxon>Viridiplantae</taxon>
        <taxon>Chlorophyta</taxon>
        <taxon>core chlorophytes</taxon>
        <taxon>Chlorophyceae</taxon>
        <taxon>CS clade</taxon>
        <taxon>Sphaeropleales</taxon>
        <taxon>Selenastraceae</taxon>
        <taxon>Raphidocelis</taxon>
    </lineage>
</organism>
<protein>
    <recommendedName>
        <fullName evidence="3">Protein kinase domain-containing protein</fullName>
    </recommendedName>
</protein>
<dbReference type="AlphaFoldDB" id="A0A2V0PPH6"/>
<gene>
    <name evidence="1" type="ORF">Rsub_11856</name>
</gene>
<accession>A0A2V0PPH6</accession>